<feature type="compositionally biased region" description="Basic residues" evidence="1">
    <location>
        <begin position="421"/>
        <end position="431"/>
    </location>
</feature>
<sequence length="575" mass="58959">MKSRTRQRIGAVLGAAALTAVAQAGVGAPAAEAHPLGNLSVNQYHGLTVRPDRVDDFAVLDLAEIPTRQERDRIDGDRDGTASAAELAAYAADSCGRVARDLRITVDGRASVWTVTGVRAEQQPGSGGLPTTRVECRLSAAAALDRPARLAVSSHHLADRVGWREFTAVGEGVALPLDAAPRASTSGELRNYPTDLLSSPLDRRSVELDVRPGTDAAPAGARVSTPEDSVLPGFVADAYDAVQETFDDLVGADDITVGAGLAAVLLALLLGASHAALPGHGKTVMAAYLALRNADGRRQGVRDAVMVGATVTLTHTAGVLALGLALTASASLTGESVLAYLGAASGILVAAVGVTLLRAALRGTGFVHGHTHEHGHAHSHEHGHGHSHEHGHGHGHGHGHEHAGRELVSAAATAFPGTGHGHPHPHAHAHPGTHGPGHEHEHDHAHTHTHHHGPADGPPPRRRVLVGMGIAGGLVPSPSALVVLLGAIALGRTAFGVLLVLAYGLGMAAVLTAAGLLLVRVRDRVRRGAVSGRAALLAKAARPVLRRTPVLTALFVVAVGLVLAWRGLSAPAAFG</sequence>
<feature type="compositionally biased region" description="Basic and acidic residues" evidence="1">
    <location>
        <begin position="436"/>
        <end position="446"/>
    </location>
</feature>
<dbReference type="RefSeq" id="WP_235053423.1">
    <property type="nucleotide sequence ID" value="NZ_JAKFHA010000010.1"/>
</dbReference>
<evidence type="ECO:0000256" key="2">
    <source>
        <dbReference type="SAM" id="Phobius"/>
    </source>
</evidence>
<feature type="transmembrane region" description="Helical" evidence="2">
    <location>
        <begin position="304"/>
        <end position="325"/>
    </location>
</feature>
<keyword evidence="3" id="KW-0732">Signal</keyword>
<gene>
    <name evidence="4" type="ORF">LZ495_18640</name>
</gene>
<keyword evidence="2" id="KW-0812">Transmembrane</keyword>
<dbReference type="GO" id="GO:0005886">
    <property type="term" value="C:plasma membrane"/>
    <property type="evidence" value="ECO:0007669"/>
    <property type="project" value="UniProtKB-SubCell"/>
</dbReference>
<feature type="transmembrane region" description="Helical" evidence="2">
    <location>
        <begin position="337"/>
        <end position="357"/>
    </location>
</feature>
<keyword evidence="5" id="KW-1185">Reference proteome</keyword>
<feature type="transmembrane region" description="Helical" evidence="2">
    <location>
        <begin position="255"/>
        <end position="277"/>
    </location>
</feature>
<dbReference type="EMBL" id="JAKFHA010000010">
    <property type="protein sequence ID" value="MCF2529218.1"/>
    <property type="molecule type" value="Genomic_DNA"/>
</dbReference>
<feature type="region of interest" description="Disordered" evidence="1">
    <location>
        <begin position="368"/>
        <end position="462"/>
    </location>
</feature>
<dbReference type="InterPro" id="IPR051224">
    <property type="entry name" value="NiCoT_RcnA"/>
</dbReference>
<keyword evidence="2" id="KW-0472">Membrane</keyword>
<keyword evidence="2" id="KW-1133">Transmembrane helix</keyword>
<dbReference type="GO" id="GO:0015099">
    <property type="term" value="F:nickel cation transmembrane transporter activity"/>
    <property type="evidence" value="ECO:0007669"/>
    <property type="project" value="TreeGrafter"/>
</dbReference>
<feature type="transmembrane region" description="Helical" evidence="2">
    <location>
        <begin position="495"/>
        <end position="519"/>
    </location>
</feature>
<feature type="transmembrane region" description="Helical" evidence="2">
    <location>
        <begin position="464"/>
        <end position="489"/>
    </location>
</feature>
<feature type="compositionally biased region" description="Basic and acidic residues" evidence="1">
    <location>
        <begin position="370"/>
        <end position="405"/>
    </location>
</feature>
<feature type="transmembrane region" description="Helical" evidence="2">
    <location>
        <begin position="549"/>
        <end position="568"/>
    </location>
</feature>
<feature type="chain" id="PRO_5041255778" evidence="3">
    <location>
        <begin position="25"/>
        <end position="575"/>
    </location>
</feature>
<evidence type="ECO:0000313" key="4">
    <source>
        <dbReference type="EMBL" id="MCF2529218.1"/>
    </source>
</evidence>
<dbReference type="PANTHER" id="PTHR40659:SF1">
    <property type="entry name" value="NICKEL_COBALT EFFLUX SYSTEM RCNA"/>
    <property type="match status" value="1"/>
</dbReference>
<organism evidence="4 5">
    <name type="scientific">Yinghuangia soli</name>
    <dbReference type="NCBI Taxonomy" id="2908204"/>
    <lineage>
        <taxon>Bacteria</taxon>
        <taxon>Bacillati</taxon>
        <taxon>Actinomycetota</taxon>
        <taxon>Actinomycetes</taxon>
        <taxon>Kitasatosporales</taxon>
        <taxon>Streptomycetaceae</taxon>
        <taxon>Yinghuangia</taxon>
    </lineage>
</organism>
<dbReference type="GO" id="GO:0032025">
    <property type="term" value="P:response to cobalt ion"/>
    <property type="evidence" value="ECO:0007669"/>
    <property type="project" value="TreeGrafter"/>
</dbReference>
<protein>
    <submittedName>
        <fullName evidence="4">Nickel transporter</fullName>
    </submittedName>
</protein>
<dbReference type="Proteomes" id="UP001165378">
    <property type="component" value="Unassembled WGS sequence"/>
</dbReference>
<dbReference type="PANTHER" id="PTHR40659">
    <property type="entry name" value="NICKEL/COBALT EFFLUX SYSTEM RCNA"/>
    <property type="match status" value="1"/>
</dbReference>
<dbReference type="GO" id="GO:0010045">
    <property type="term" value="P:response to nickel cation"/>
    <property type="evidence" value="ECO:0007669"/>
    <property type="project" value="TreeGrafter"/>
</dbReference>
<proteinExistence type="predicted"/>
<accession>A0AA41Q0G7</accession>
<evidence type="ECO:0000313" key="5">
    <source>
        <dbReference type="Proteomes" id="UP001165378"/>
    </source>
</evidence>
<comment type="caution">
    <text evidence="4">The sequence shown here is derived from an EMBL/GenBank/DDBJ whole genome shotgun (WGS) entry which is preliminary data.</text>
</comment>
<name>A0AA41Q0G7_9ACTN</name>
<evidence type="ECO:0000256" key="1">
    <source>
        <dbReference type="SAM" id="MobiDB-lite"/>
    </source>
</evidence>
<evidence type="ECO:0000256" key="3">
    <source>
        <dbReference type="SAM" id="SignalP"/>
    </source>
</evidence>
<feature type="signal peptide" evidence="3">
    <location>
        <begin position="1"/>
        <end position="24"/>
    </location>
</feature>
<dbReference type="AlphaFoldDB" id="A0AA41Q0G7"/>
<dbReference type="GO" id="GO:0006824">
    <property type="term" value="P:cobalt ion transport"/>
    <property type="evidence" value="ECO:0007669"/>
    <property type="project" value="UniProtKB-KW"/>
</dbReference>
<reference evidence="4" key="1">
    <citation type="submission" date="2022-01" db="EMBL/GenBank/DDBJ databases">
        <title>Genome-Based Taxonomic Classification of the Phylum Actinobacteria.</title>
        <authorList>
            <person name="Gao Y."/>
        </authorList>
    </citation>
    <scope>NUCLEOTIDE SEQUENCE</scope>
    <source>
        <strain evidence="4">KLBMP 8922</strain>
    </source>
</reference>
<dbReference type="GO" id="GO:0046583">
    <property type="term" value="F:monoatomic cation efflux transmembrane transporter activity"/>
    <property type="evidence" value="ECO:0007669"/>
    <property type="project" value="TreeGrafter"/>
</dbReference>